<dbReference type="Pfam" id="PF01751">
    <property type="entry name" value="Toprim"/>
    <property type="match status" value="1"/>
</dbReference>
<dbReference type="SUPFAM" id="SSF56719">
    <property type="entry name" value="Type II DNA topoisomerase"/>
    <property type="match status" value="1"/>
</dbReference>
<evidence type="ECO:0000256" key="8">
    <source>
        <dbReference type="ARBA" id="ARBA00023235"/>
    </source>
</evidence>
<dbReference type="CDD" id="cd00822">
    <property type="entry name" value="TopoII_Trans_DNA_gyrase"/>
    <property type="match status" value="1"/>
</dbReference>
<keyword evidence="7" id="KW-0238">DNA-binding</keyword>
<protein>
    <recommendedName>
        <fullName evidence="3">DNA topoisomerase (ATP-hydrolyzing)</fullName>
        <ecNumber evidence="3">5.6.2.2</ecNumber>
    </recommendedName>
</protein>
<dbReference type="SUPFAM" id="SSF54211">
    <property type="entry name" value="Ribosomal protein S5 domain 2-like"/>
    <property type="match status" value="1"/>
</dbReference>
<evidence type="ECO:0000259" key="9">
    <source>
        <dbReference type="PROSITE" id="PS50880"/>
    </source>
</evidence>
<dbReference type="FunFam" id="3.30.565.10:FF:000002">
    <property type="entry name" value="DNA gyrase subunit B"/>
    <property type="match status" value="1"/>
</dbReference>
<gene>
    <name evidence="10" type="ORF">IAC95_04770</name>
</gene>
<dbReference type="PROSITE" id="PS50880">
    <property type="entry name" value="TOPRIM"/>
    <property type="match status" value="1"/>
</dbReference>
<dbReference type="GO" id="GO:0046872">
    <property type="term" value="F:metal ion binding"/>
    <property type="evidence" value="ECO:0007669"/>
    <property type="project" value="UniProtKB-KW"/>
</dbReference>
<dbReference type="InterPro" id="IPR000565">
    <property type="entry name" value="Topo_IIA_B"/>
</dbReference>
<dbReference type="InterPro" id="IPR020568">
    <property type="entry name" value="Ribosomal_Su5_D2-typ_SF"/>
</dbReference>
<dbReference type="EMBL" id="DVHL01000039">
    <property type="protein sequence ID" value="HIR66170.1"/>
    <property type="molecule type" value="Genomic_DNA"/>
</dbReference>
<comment type="cofactor">
    <cofactor evidence="2">
        <name>Mg(2+)</name>
        <dbReference type="ChEBI" id="CHEBI:18420"/>
    </cofactor>
</comment>
<dbReference type="InterPro" id="IPR003594">
    <property type="entry name" value="HATPase_dom"/>
</dbReference>
<evidence type="ECO:0000256" key="3">
    <source>
        <dbReference type="ARBA" id="ARBA00012895"/>
    </source>
</evidence>
<dbReference type="GO" id="GO:0005524">
    <property type="term" value="F:ATP binding"/>
    <property type="evidence" value="ECO:0007669"/>
    <property type="project" value="InterPro"/>
</dbReference>
<dbReference type="SMART" id="SM00387">
    <property type="entry name" value="HATPase_c"/>
    <property type="match status" value="1"/>
</dbReference>
<dbReference type="GO" id="GO:0003918">
    <property type="term" value="F:DNA topoisomerase type II (double strand cut, ATP-hydrolyzing) activity"/>
    <property type="evidence" value="ECO:0007669"/>
    <property type="project" value="UniProtKB-EC"/>
</dbReference>
<dbReference type="Pfam" id="PF00986">
    <property type="entry name" value="DNA_gyraseB_C"/>
    <property type="match status" value="1"/>
</dbReference>
<dbReference type="InterPro" id="IPR002288">
    <property type="entry name" value="DNA_gyrase_B_C"/>
</dbReference>
<organism evidence="10 11">
    <name type="scientific">Candidatus Fimimonas gallinarum</name>
    <dbReference type="NCBI Taxonomy" id="2840821"/>
    <lineage>
        <taxon>Bacteria</taxon>
        <taxon>Pseudomonadati</taxon>
        <taxon>Myxococcota</taxon>
        <taxon>Myxococcia</taxon>
        <taxon>Myxococcales</taxon>
        <taxon>Cystobacterineae</taxon>
        <taxon>Myxococcaceae</taxon>
        <taxon>Myxococcaceae incertae sedis</taxon>
        <taxon>Candidatus Fimimonas</taxon>
    </lineage>
</organism>
<dbReference type="Proteomes" id="UP000824200">
    <property type="component" value="Unassembled WGS sequence"/>
</dbReference>
<dbReference type="CDD" id="cd16928">
    <property type="entry name" value="HATPase_GyrB-like"/>
    <property type="match status" value="1"/>
</dbReference>
<dbReference type="PANTHER" id="PTHR45866:SF12">
    <property type="entry name" value="DNA TOPOISOMERASE 4 SUBUNIT B"/>
    <property type="match status" value="1"/>
</dbReference>
<dbReference type="InterPro" id="IPR014721">
    <property type="entry name" value="Ribsml_uS5_D2-typ_fold_subgr"/>
</dbReference>
<dbReference type="InterPro" id="IPR001241">
    <property type="entry name" value="Topo_IIA"/>
</dbReference>
<dbReference type="Gene3D" id="3.30.230.10">
    <property type="match status" value="1"/>
</dbReference>
<evidence type="ECO:0000256" key="1">
    <source>
        <dbReference type="ARBA" id="ARBA00000185"/>
    </source>
</evidence>
<dbReference type="SUPFAM" id="SSF55874">
    <property type="entry name" value="ATPase domain of HSP90 chaperone/DNA topoisomerase II/histidine kinase"/>
    <property type="match status" value="1"/>
</dbReference>
<dbReference type="Pfam" id="PF02518">
    <property type="entry name" value="HATPase_c"/>
    <property type="match status" value="1"/>
</dbReference>
<dbReference type="InterPro" id="IPR013759">
    <property type="entry name" value="Topo_IIA_B_C"/>
</dbReference>
<accession>A0A9D1J886</accession>
<name>A0A9D1J886_9BACT</name>
<comment type="catalytic activity">
    <reaction evidence="1">
        <text>ATP-dependent breakage, passage and rejoining of double-stranded DNA.</text>
        <dbReference type="EC" id="5.6.2.2"/>
    </reaction>
</comment>
<evidence type="ECO:0000313" key="11">
    <source>
        <dbReference type="Proteomes" id="UP000824200"/>
    </source>
</evidence>
<reference evidence="10" key="1">
    <citation type="submission" date="2020-10" db="EMBL/GenBank/DDBJ databases">
        <authorList>
            <person name="Gilroy R."/>
        </authorList>
    </citation>
    <scope>NUCLEOTIDE SEQUENCE</scope>
    <source>
        <strain evidence="10">CHK121-14286</strain>
    </source>
</reference>
<evidence type="ECO:0000256" key="6">
    <source>
        <dbReference type="ARBA" id="ARBA00023029"/>
    </source>
</evidence>
<dbReference type="InterPro" id="IPR013506">
    <property type="entry name" value="Topo_IIA_bsu_dom2"/>
</dbReference>
<feature type="domain" description="Toprim" evidence="9">
    <location>
        <begin position="450"/>
        <end position="565"/>
    </location>
</feature>
<comment type="caution">
    <text evidence="10">The sequence shown here is derived from an EMBL/GenBank/DDBJ whole genome shotgun (WGS) entry which is preliminary data.</text>
</comment>
<dbReference type="Pfam" id="PF00204">
    <property type="entry name" value="DNA_gyraseB"/>
    <property type="match status" value="1"/>
</dbReference>
<dbReference type="FunFam" id="3.40.50.670:FF:000002">
    <property type="entry name" value="DNA gyrase subunit B"/>
    <property type="match status" value="1"/>
</dbReference>
<dbReference type="InterPro" id="IPR013760">
    <property type="entry name" value="Topo_IIA-like_dom_sf"/>
</dbReference>
<sequence>MSGILLCRRIQHTLEEKPVSKTYEAKDIQVLEGLDAVRMRPGMYIGTTGIKGLHHLLWEIVDNAVDEAANGYADRIEIVLHKDNSVTVTDNGRGIPVDIHPQLKISGVEVVFTQLHAGGKFNNENYAFSGGLHGVGASVTNALSEWLTVRVCKNGTIYEQHFHSPETENGKILSGVPKDSLHEVGKTDKHGSQITFLADSRVFKNVRMDYRTVSERIRELAFLNKGITFVLTDERNDDEDGNNVQETFCYDGGLKDFVLYLNENKAPLHISPLYWAGQNETLQLEFAFQYTSNYTENFISYVNNIPTGEGGMHETGVKTAMTKVFNDYARNNGFLKAKDDNLLGEDFREGITLVMSVKMANVQFEGQTKTKLGNVEARIACEALATEGLTKLLNSNAKTAEVIIKKSIASAKVREAAKKAKEVTRQKNSIFNSTLIGKLASCTGRDASKNELFIVEGDSAGGSAKQARNRRFQAILPLRGKPLNAERKRIDQVLANEEIRSLISALDTGIGEEDFDINDLKYDKIIILSDADQDGAHIRAILLTFFFRYMKPLITEGHVYIGMPPLYKLSKKDKVRYAYDDYELQEIVQDFGRGYELQRYKGLGEMNAEQLWETTMNPATRTLMRVTIENVSEAERMVTTLMGDQIDARKAYITENADFNQDKDSVFDELV</sequence>
<dbReference type="InterPro" id="IPR006171">
    <property type="entry name" value="TOPRIM_dom"/>
</dbReference>
<dbReference type="EC" id="5.6.2.2" evidence="3"/>
<evidence type="ECO:0000256" key="2">
    <source>
        <dbReference type="ARBA" id="ARBA00001946"/>
    </source>
</evidence>
<dbReference type="PROSITE" id="PS00177">
    <property type="entry name" value="TOPOISOMERASE_II"/>
    <property type="match status" value="1"/>
</dbReference>
<evidence type="ECO:0000256" key="5">
    <source>
        <dbReference type="ARBA" id="ARBA00022842"/>
    </source>
</evidence>
<evidence type="ECO:0000256" key="4">
    <source>
        <dbReference type="ARBA" id="ARBA00022723"/>
    </source>
</evidence>
<evidence type="ECO:0000313" key="10">
    <source>
        <dbReference type="EMBL" id="HIR66170.1"/>
    </source>
</evidence>
<dbReference type="GO" id="GO:0006265">
    <property type="term" value="P:DNA topological change"/>
    <property type="evidence" value="ECO:0007669"/>
    <property type="project" value="InterPro"/>
</dbReference>
<dbReference type="PANTHER" id="PTHR45866">
    <property type="entry name" value="DNA GYRASE/TOPOISOMERASE SUBUNIT B"/>
    <property type="match status" value="1"/>
</dbReference>
<dbReference type="Gene3D" id="3.40.50.670">
    <property type="match status" value="1"/>
</dbReference>
<keyword evidence="8" id="KW-0413">Isomerase</keyword>
<dbReference type="NCBIfam" id="NF004189">
    <property type="entry name" value="PRK05644.1"/>
    <property type="match status" value="1"/>
</dbReference>
<dbReference type="PRINTS" id="PR00418">
    <property type="entry name" value="TPI2FAMILY"/>
</dbReference>
<reference evidence="10" key="2">
    <citation type="journal article" date="2021" name="PeerJ">
        <title>Extensive microbial diversity within the chicken gut microbiome revealed by metagenomics and culture.</title>
        <authorList>
            <person name="Gilroy R."/>
            <person name="Ravi A."/>
            <person name="Getino M."/>
            <person name="Pursley I."/>
            <person name="Horton D.L."/>
            <person name="Alikhan N.F."/>
            <person name="Baker D."/>
            <person name="Gharbi K."/>
            <person name="Hall N."/>
            <person name="Watson M."/>
            <person name="Adriaenssens E.M."/>
            <person name="Foster-Nyarko E."/>
            <person name="Jarju S."/>
            <person name="Secka A."/>
            <person name="Antonio M."/>
            <person name="Oren A."/>
            <person name="Chaudhuri R.R."/>
            <person name="La Ragione R."/>
            <person name="Hildebrand F."/>
            <person name="Pallen M.J."/>
        </authorList>
    </citation>
    <scope>NUCLEOTIDE SEQUENCE</scope>
    <source>
        <strain evidence="10">CHK121-14286</strain>
    </source>
</reference>
<dbReference type="Gene3D" id="3.30.565.10">
    <property type="entry name" value="Histidine kinase-like ATPase, C-terminal domain"/>
    <property type="match status" value="1"/>
</dbReference>
<dbReference type="InterPro" id="IPR018522">
    <property type="entry name" value="TopoIIA_CS"/>
</dbReference>
<dbReference type="SMART" id="SM00433">
    <property type="entry name" value="TOP2c"/>
    <property type="match status" value="1"/>
</dbReference>
<dbReference type="PRINTS" id="PR01159">
    <property type="entry name" value="DNAGYRASEB"/>
</dbReference>
<dbReference type="InterPro" id="IPR036890">
    <property type="entry name" value="HATPase_C_sf"/>
</dbReference>
<keyword evidence="5" id="KW-0460">Magnesium</keyword>
<keyword evidence="6" id="KW-0799">Topoisomerase</keyword>
<keyword evidence="4" id="KW-0479">Metal-binding</keyword>
<evidence type="ECO:0000256" key="7">
    <source>
        <dbReference type="ARBA" id="ARBA00023125"/>
    </source>
</evidence>
<dbReference type="AlphaFoldDB" id="A0A9D1J886"/>
<proteinExistence type="predicted"/>
<dbReference type="GO" id="GO:0003677">
    <property type="term" value="F:DNA binding"/>
    <property type="evidence" value="ECO:0007669"/>
    <property type="project" value="UniProtKB-KW"/>
</dbReference>